<name>A0A2M4B1G6_9DIPT</name>
<dbReference type="AlphaFoldDB" id="A0A2M4B1G6"/>
<feature type="compositionally biased region" description="Basic residues" evidence="1">
    <location>
        <begin position="57"/>
        <end position="79"/>
    </location>
</feature>
<reference evidence="3" key="1">
    <citation type="submission" date="2018-01" db="EMBL/GenBank/DDBJ databases">
        <title>An insight into the sialome of Amazonian anophelines.</title>
        <authorList>
            <person name="Ribeiro J.M."/>
            <person name="Scarpassa V."/>
            <person name="Calvo E."/>
        </authorList>
    </citation>
    <scope>NUCLEOTIDE SEQUENCE</scope>
    <source>
        <tissue evidence="3">Salivary glands</tissue>
    </source>
</reference>
<protein>
    <submittedName>
        <fullName evidence="3">Putative secreted protein</fullName>
    </submittedName>
</protein>
<keyword evidence="2" id="KW-0732">Signal</keyword>
<evidence type="ECO:0000313" key="3">
    <source>
        <dbReference type="EMBL" id="MBW46894.1"/>
    </source>
</evidence>
<sequence>MFLFCFAFGSAPQSLFALLGCSCTGSSSSSSSQVMPRCAHRNLRKVKAGWAPDQHIHTHTHAHTHRQSETKKRKTINGS</sequence>
<feature type="chain" id="PRO_5014604279" evidence="2">
    <location>
        <begin position="18"/>
        <end position="79"/>
    </location>
</feature>
<evidence type="ECO:0000256" key="1">
    <source>
        <dbReference type="SAM" id="MobiDB-lite"/>
    </source>
</evidence>
<dbReference type="EMBL" id="GGFK01013573">
    <property type="protein sequence ID" value="MBW46894.1"/>
    <property type="molecule type" value="Transcribed_RNA"/>
</dbReference>
<feature type="region of interest" description="Disordered" evidence="1">
    <location>
        <begin position="56"/>
        <end position="79"/>
    </location>
</feature>
<evidence type="ECO:0000256" key="2">
    <source>
        <dbReference type="SAM" id="SignalP"/>
    </source>
</evidence>
<feature type="signal peptide" evidence="2">
    <location>
        <begin position="1"/>
        <end position="17"/>
    </location>
</feature>
<accession>A0A2M4B1G6</accession>
<organism evidence="3">
    <name type="scientific">Anopheles triannulatus</name>
    <dbReference type="NCBI Taxonomy" id="58253"/>
    <lineage>
        <taxon>Eukaryota</taxon>
        <taxon>Metazoa</taxon>
        <taxon>Ecdysozoa</taxon>
        <taxon>Arthropoda</taxon>
        <taxon>Hexapoda</taxon>
        <taxon>Insecta</taxon>
        <taxon>Pterygota</taxon>
        <taxon>Neoptera</taxon>
        <taxon>Endopterygota</taxon>
        <taxon>Diptera</taxon>
        <taxon>Nematocera</taxon>
        <taxon>Culicoidea</taxon>
        <taxon>Culicidae</taxon>
        <taxon>Anophelinae</taxon>
        <taxon>Anopheles</taxon>
    </lineage>
</organism>
<proteinExistence type="predicted"/>